<organism evidence="1 2">
    <name type="scientific">Vibrio coralliirubri</name>
    <dbReference type="NCBI Taxonomy" id="1516159"/>
    <lineage>
        <taxon>Bacteria</taxon>
        <taxon>Pseudomonadati</taxon>
        <taxon>Pseudomonadota</taxon>
        <taxon>Gammaproteobacteria</taxon>
        <taxon>Vibrionales</taxon>
        <taxon>Vibrionaceae</taxon>
        <taxon>Vibrio</taxon>
    </lineage>
</organism>
<keyword evidence="2" id="KW-1185">Reference proteome</keyword>
<gene>
    <name evidence="1" type="ORF">VCR31J2_2250022</name>
</gene>
<reference evidence="1 2" key="1">
    <citation type="submission" date="2014-06" db="EMBL/GenBank/DDBJ databases">
        <authorList>
            <person name="Le Roux F."/>
        </authorList>
    </citation>
    <scope>NUCLEOTIDE SEQUENCE [LARGE SCALE GENOMIC DNA]</scope>
    <source>
        <strain evidence="1 2">J2-31</strain>
    </source>
</reference>
<proteinExistence type="predicted"/>
<evidence type="ECO:0000313" key="1">
    <source>
        <dbReference type="EMBL" id="CDT94836.1"/>
    </source>
</evidence>
<protein>
    <submittedName>
        <fullName evidence="1">Uncharacterized protein</fullName>
    </submittedName>
</protein>
<name>A0AA86XQP2_9VIBR</name>
<sequence>MDHKFSNNSGTVASNMQLVIGSTIEICLVEHYLITIRR</sequence>
<dbReference type="EMBL" id="CCKJ01000141">
    <property type="protein sequence ID" value="CDT94836.1"/>
    <property type="molecule type" value="Genomic_DNA"/>
</dbReference>
<dbReference type="Proteomes" id="UP000041625">
    <property type="component" value="Unassembled WGS sequence"/>
</dbReference>
<dbReference type="AlphaFoldDB" id="A0AA86XQP2"/>
<comment type="caution">
    <text evidence="1">The sequence shown here is derived from an EMBL/GenBank/DDBJ whole genome shotgun (WGS) entry which is preliminary data.</text>
</comment>
<evidence type="ECO:0000313" key="2">
    <source>
        <dbReference type="Proteomes" id="UP000041625"/>
    </source>
</evidence>
<accession>A0AA86XQP2</accession>